<organism evidence="3 4">
    <name type="scientific">Calycomorphotria hydatis</name>
    <dbReference type="NCBI Taxonomy" id="2528027"/>
    <lineage>
        <taxon>Bacteria</taxon>
        <taxon>Pseudomonadati</taxon>
        <taxon>Planctomycetota</taxon>
        <taxon>Planctomycetia</taxon>
        <taxon>Planctomycetales</taxon>
        <taxon>Planctomycetaceae</taxon>
        <taxon>Calycomorphotria</taxon>
    </lineage>
</organism>
<evidence type="ECO:0000313" key="3">
    <source>
        <dbReference type="EMBL" id="QDT64358.1"/>
    </source>
</evidence>
<feature type="domain" description="SsuA/THI5-like" evidence="2">
    <location>
        <begin position="49"/>
        <end position="252"/>
    </location>
</feature>
<dbReference type="InterPro" id="IPR027939">
    <property type="entry name" value="NMT1/THI5"/>
</dbReference>
<dbReference type="OrthoDB" id="9815602at2"/>
<dbReference type="AlphaFoldDB" id="A0A517T7K3"/>
<proteinExistence type="predicted"/>
<dbReference type="PANTHER" id="PTHR31528:SF3">
    <property type="entry name" value="THIAMINE BIOSYNTHESIS PROTEIN HI_0357-RELATED"/>
    <property type="match status" value="1"/>
</dbReference>
<dbReference type="PROSITE" id="PS51257">
    <property type="entry name" value="PROKAR_LIPOPROTEIN"/>
    <property type="match status" value="1"/>
</dbReference>
<dbReference type="KEGG" id="chya:V22_15920"/>
<sequence length="333" mass="36322" precursor="true">MKSSWFTLLILAVAMIGCGPSSKETNKNDLPDSESLTKVTLQLNWYPEAEHGGFYSALVHGYYKDAGLDVKIIPGGPGVPVVQKVADGQVDFGVANADRILLLRAQEADVVALMAPLQNSPRCLMVQKNSGVTKFDELGGFTIAIDNQPFAEFLRKKILPKDVNYVPFSGGVSHVLQSVHNAQQGYSFSEPYSAQEQGVETNSLMVSDVGFNPYASCLVTTSKSVTDRKEIVRRMTEASIHGWSRYLTDPVETNRHILKENPEMTAEVLEFGVRTMRPLCEPAEGEAPCGMLADRWTTLAKQMTDTGSLDAKTDAATGAFTLEFLTTKSTATD</sequence>
<dbReference type="RefSeq" id="WP_145261452.1">
    <property type="nucleotide sequence ID" value="NZ_CP036316.1"/>
</dbReference>
<name>A0A517T7K3_9PLAN</name>
<reference evidence="3 4" key="1">
    <citation type="submission" date="2019-02" db="EMBL/GenBank/DDBJ databases">
        <title>Deep-cultivation of Planctomycetes and their phenomic and genomic characterization uncovers novel biology.</title>
        <authorList>
            <person name="Wiegand S."/>
            <person name="Jogler M."/>
            <person name="Boedeker C."/>
            <person name="Pinto D."/>
            <person name="Vollmers J."/>
            <person name="Rivas-Marin E."/>
            <person name="Kohn T."/>
            <person name="Peeters S.H."/>
            <person name="Heuer A."/>
            <person name="Rast P."/>
            <person name="Oberbeckmann S."/>
            <person name="Bunk B."/>
            <person name="Jeske O."/>
            <person name="Meyerdierks A."/>
            <person name="Storesund J.E."/>
            <person name="Kallscheuer N."/>
            <person name="Luecker S."/>
            <person name="Lage O.M."/>
            <person name="Pohl T."/>
            <person name="Merkel B.J."/>
            <person name="Hornburger P."/>
            <person name="Mueller R.-W."/>
            <person name="Bruemmer F."/>
            <person name="Labrenz M."/>
            <person name="Spormann A.M."/>
            <person name="Op den Camp H."/>
            <person name="Overmann J."/>
            <person name="Amann R."/>
            <person name="Jetten M.S.M."/>
            <person name="Mascher T."/>
            <person name="Medema M.H."/>
            <person name="Devos D.P."/>
            <person name="Kaster A.-K."/>
            <person name="Ovreas L."/>
            <person name="Rohde M."/>
            <person name="Galperin M.Y."/>
            <person name="Jogler C."/>
        </authorList>
    </citation>
    <scope>NUCLEOTIDE SEQUENCE [LARGE SCALE GENOMIC DNA]</scope>
    <source>
        <strain evidence="3 4">V22</strain>
    </source>
</reference>
<dbReference type="PANTHER" id="PTHR31528">
    <property type="entry name" value="4-AMINO-5-HYDROXYMETHYL-2-METHYLPYRIMIDINE PHOSPHATE SYNTHASE THI11-RELATED"/>
    <property type="match status" value="1"/>
</dbReference>
<dbReference type="GO" id="GO:0009228">
    <property type="term" value="P:thiamine biosynthetic process"/>
    <property type="evidence" value="ECO:0007669"/>
    <property type="project" value="InterPro"/>
</dbReference>
<dbReference type="InterPro" id="IPR015168">
    <property type="entry name" value="SsuA/THI5"/>
</dbReference>
<dbReference type="Gene3D" id="3.40.190.10">
    <property type="entry name" value="Periplasmic binding protein-like II"/>
    <property type="match status" value="2"/>
</dbReference>
<feature type="chain" id="PRO_5021758364" evidence="1">
    <location>
        <begin position="24"/>
        <end position="333"/>
    </location>
</feature>
<accession>A0A517T7K3</accession>
<keyword evidence="1" id="KW-0732">Signal</keyword>
<dbReference type="Proteomes" id="UP000319976">
    <property type="component" value="Chromosome"/>
</dbReference>
<keyword evidence="4" id="KW-1185">Reference proteome</keyword>
<evidence type="ECO:0000259" key="2">
    <source>
        <dbReference type="Pfam" id="PF09084"/>
    </source>
</evidence>
<dbReference type="EMBL" id="CP036316">
    <property type="protein sequence ID" value="QDT64358.1"/>
    <property type="molecule type" value="Genomic_DNA"/>
</dbReference>
<evidence type="ECO:0000256" key="1">
    <source>
        <dbReference type="SAM" id="SignalP"/>
    </source>
</evidence>
<dbReference type="Pfam" id="PF09084">
    <property type="entry name" value="NMT1"/>
    <property type="match status" value="1"/>
</dbReference>
<gene>
    <name evidence="3" type="ORF">V22_15920</name>
</gene>
<feature type="signal peptide" evidence="1">
    <location>
        <begin position="1"/>
        <end position="23"/>
    </location>
</feature>
<dbReference type="SUPFAM" id="SSF53850">
    <property type="entry name" value="Periplasmic binding protein-like II"/>
    <property type="match status" value="1"/>
</dbReference>
<evidence type="ECO:0000313" key="4">
    <source>
        <dbReference type="Proteomes" id="UP000319976"/>
    </source>
</evidence>
<protein>
    <submittedName>
        <fullName evidence="3">NMT1/THI5 like protein</fullName>
    </submittedName>
</protein>